<protein>
    <submittedName>
        <fullName evidence="1">Uncharacterized protein</fullName>
    </submittedName>
</protein>
<sequence length="294" mass="33318">MQSQMSSQAIDVTRASPRLKAQPRELLCETTKCSSREGEHTDQDLVNIALVNKSFSNLSLNSQWRTMHSLDPFISLLDYIETKVDSSEKPRLVNISLFRECTDQLRELVLDKYEHPNSFPILSAVRLAARLQSVGPIFTGVESVAIALPRAKDLHRAYEELGTRFSNIGSMEYLHPFTTLRSLSITSYDRGFPIFTLIEWIAGLNQLQTLQIDVLNNEDPPDSIHTLRSRASSLLLLQISGSFSFVKPTVLIFRDVSKSIKFNVSDSWTEGDEIETFIHSLNHPDLYVTFREPA</sequence>
<keyword evidence="2" id="KW-1185">Reference proteome</keyword>
<evidence type="ECO:0000313" key="1">
    <source>
        <dbReference type="EMBL" id="TEB28725.1"/>
    </source>
</evidence>
<dbReference type="Proteomes" id="UP000298030">
    <property type="component" value="Unassembled WGS sequence"/>
</dbReference>
<dbReference type="EMBL" id="QPFP01000031">
    <property type="protein sequence ID" value="TEB28725.1"/>
    <property type="molecule type" value="Genomic_DNA"/>
</dbReference>
<dbReference type="AlphaFoldDB" id="A0A4Y7T3L5"/>
<reference evidence="1 2" key="1">
    <citation type="journal article" date="2019" name="Nat. Ecol. Evol.">
        <title>Megaphylogeny resolves global patterns of mushroom evolution.</title>
        <authorList>
            <person name="Varga T."/>
            <person name="Krizsan K."/>
            <person name="Foldi C."/>
            <person name="Dima B."/>
            <person name="Sanchez-Garcia M."/>
            <person name="Sanchez-Ramirez S."/>
            <person name="Szollosi G.J."/>
            <person name="Szarkandi J.G."/>
            <person name="Papp V."/>
            <person name="Albert L."/>
            <person name="Andreopoulos W."/>
            <person name="Angelini C."/>
            <person name="Antonin V."/>
            <person name="Barry K.W."/>
            <person name="Bougher N.L."/>
            <person name="Buchanan P."/>
            <person name="Buyck B."/>
            <person name="Bense V."/>
            <person name="Catcheside P."/>
            <person name="Chovatia M."/>
            <person name="Cooper J."/>
            <person name="Damon W."/>
            <person name="Desjardin D."/>
            <person name="Finy P."/>
            <person name="Geml J."/>
            <person name="Haridas S."/>
            <person name="Hughes K."/>
            <person name="Justo A."/>
            <person name="Karasinski D."/>
            <person name="Kautmanova I."/>
            <person name="Kiss B."/>
            <person name="Kocsube S."/>
            <person name="Kotiranta H."/>
            <person name="LaButti K.M."/>
            <person name="Lechner B.E."/>
            <person name="Liimatainen K."/>
            <person name="Lipzen A."/>
            <person name="Lukacs Z."/>
            <person name="Mihaltcheva S."/>
            <person name="Morgado L.N."/>
            <person name="Niskanen T."/>
            <person name="Noordeloos M.E."/>
            <person name="Ohm R.A."/>
            <person name="Ortiz-Santana B."/>
            <person name="Ovrebo C."/>
            <person name="Racz N."/>
            <person name="Riley R."/>
            <person name="Savchenko A."/>
            <person name="Shiryaev A."/>
            <person name="Soop K."/>
            <person name="Spirin V."/>
            <person name="Szebenyi C."/>
            <person name="Tomsovsky M."/>
            <person name="Tulloss R.E."/>
            <person name="Uehling J."/>
            <person name="Grigoriev I.V."/>
            <person name="Vagvolgyi C."/>
            <person name="Papp T."/>
            <person name="Martin F.M."/>
            <person name="Miettinen O."/>
            <person name="Hibbett D.S."/>
            <person name="Nagy L.G."/>
        </authorList>
    </citation>
    <scope>NUCLEOTIDE SEQUENCE [LARGE SCALE GENOMIC DNA]</scope>
    <source>
        <strain evidence="1 2">FP101781</strain>
    </source>
</reference>
<proteinExistence type="predicted"/>
<gene>
    <name evidence="1" type="ORF">FA13DRAFT_1735550</name>
</gene>
<organism evidence="1 2">
    <name type="scientific">Coprinellus micaceus</name>
    <name type="common">Glistening ink-cap mushroom</name>
    <name type="synonym">Coprinus micaceus</name>
    <dbReference type="NCBI Taxonomy" id="71717"/>
    <lineage>
        <taxon>Eukaryota</taxon>
        <taxon>Fungi</taxon>
        <taxon>Dikarya</taxon>
        <taxon>Basidiomycota</taxon>
        <taxon>Agaricomycotina</taxon>
        <taxon>Agaricomycetes</taxon>
        <taxon>Agaricomycetidae</taxon>
        <taxon>Agaricales</taxon>
        <taxon>Agaricineae</taxon>
        <taxon>Psathyrellaceae</taxon>
        <taxon>Coprinellus</taxon>
    </lineage>
</organism>
<comment type="caution">
    <text evidence="1">The sequence shown here is derived from an EMBL/GenBank/DDBJ whole genome shotgun (WGS) entry which is preliminary data.</text>
</comment>
<name>A0A4Y7T3L5_COPMI</name>
<accession>A0A4Y7T3L5</accession>
<evidence type="ECO:0000313" key="2">
    <source>
        <dbReference type="Proteomes" id="UP000298030"/>
    </source>
</evidence>